<dbReference type="GeneID" id="30173697"/>
<dbReference type="EMBL" id="CP144528">
    <property type="protein sequence ID" value="WWC73162.1"/>
    <property type="molecule type" value="Genomic_DNA"/>
</dbReference>
<evidence type="ECO:0000313" key="1">
    <source>
        <dbReference type="EMBL" id="OCF48549.1"/>
    </source>
</evidence>
<dbReference type="AlphaFoldDB" id="A0A1B9HZ38"/>
<evidence type="ECO:0000313" key="2">
    <source>
        <dbReference type="EMBL" id="WWC73162.1"/>
    </source>
</evidence>
<dbReference type="EMBL" id="KI894013">
    <property type="protein sequence ID" value="OCF48549.1"/>
    <property type="molecule type" value="Genomic_DNA"/>
</dbReference>
<sequence length="99" mass="10817">MSNDHSFSLGQELEEELVSWSSGPPGLELMCGVDFIANKAATNPPLSDQTIIAELVSYRQVIQPGTGIWDLLIPGPYRFTEYRDVSVTGESGKEQTVNS</sequence>
<name>A0A1B9HZ38_9TREE</name>
<protein>
    <submittedName>
        <fullName evidence="1">Uncharacterized protein</fullName>
    </submittedName>
</protein>
<accession>A0A1B9HZ38</accession>
<gene>
    <name evidence="1" type="ORF">I206_05328</name>
    <name evidence="2" type="ORF">I206_107128</name>
</gene>
<organism evidence="1">
    <name type="scientific">Kwoniella pini CBS 10737</name>
    <dbReference type="NCBI Taxonomy" id="1296096"/>
    <lineage>
        <taxon>Eukaryota</taxon>
        <taxon>Fungi</taxon>
        <taxon>Dikarya</taxon>
        <taxon>Basidiomycota</taxon>
        <taxon>Agaricomycotina</taxon>
        <taxon>Tremellomycetes</taxon>
        <taxon>Tremellales</taxon>
        <taxon>Cryptococcaceae</taxon>
        <taxon>Kwoniella</taxon>
    </lineage>
</organism>
<dbReference type="RefSeq" id="XP_019009768.1">
    <property type="nucleotide sequence ID" value="XM_019157050.1"/>
</dbReference>
<dbReference type="KEGG" id="kpin:30173697"/>
<reference evidence="1" key="1">
    <citation type="submission" date="2013-07" db="EMBL/GenBank/DDBJ databases">
        <title>The Genome Sequence of Cryptococcus pinus CBS10737.</title>
        <authorList>
            <consortium name="The Broad Institute Genome Sequencing Platform"/>
            <person name="Cuomo C."/>
            <person name="Litvintseva A."/>
            <person name="Chen Y."/>
            <person name="Heitman J."/>
            <person name="Sun S."/>
            <person name="Springer D."/>
            <person name="Dromer F."/>
            <person name="Young S.K."/>
            <person name="Zeng Q."/>
            <person name="Gargeya S."/>
            <person name="Fitzgerald M."/>
            <person name="Abouelleil A."/>
            <person name="Alvarado L."/>
            <person name="Berlin A.M."/>
            <person name="Chapman S.B."/>
            <person name="Dewar J."/>
            <person name="Goldberg J."/>
            <person name="Griggs A."/>
            <person name="Gujja S."/>
            <person name="Hansen M."/>
            <person name="Howarth C."/>
            <person name="Imamovic A."/>
            <person name="Larimer J."/>
            <person name="McCowan C."/>
            <person name="Murphy C."/>
            <person name="Pearson M."/>
            <person name="Priest M."/>
            <person name="Roberts A."/>
            <person name="Saif S."/>
            <person name="Shea T."/>
            <person name="Sykes S."/>
            <person name="Wortman J."/>
            <person name="Nusbaum C."/>
            <person name="Birren B."/>
        </authorList>
    </citation>
    <scope>NUCLEOTIDE SEQUENCE [LARGE SCALE GENOMIC DNA]</scope>
    <source>
        <strain evidence="1">CBS 10737</strain>
    </source>
</reference>
<reference evidence="1" key="3">
    <citation type="submission" date="2016-07" db="EMBL/GenBank/DDBJ databases">
        <title>Evolution of pathogenesis and genome organization in the Tremellales.</title>
        <authorList>
            <person name="Cuomo C."/>
            <person name="Litvintseva A."/>
            <person name="Heitman J."/>
            <person name="Chen Y."/>
            <person name="Sun S."/>
            <person name="Springer D."/>
            <person name="Dromer F."/>
            <person name="Young S."/>
            <person name="Zeng Q."/>
            <person name="Chapman S."/>
            <person name="Gujja S."/>
            <person name="Saif S."/>
            <person name="Birren B."/>
        </authorList>
    </citation>
    <scope>NUCLEOTIDE SEQUENCE</scope>
    <source>
        <strain evidence="1">CBS 10737</strain>
    </source>
</reference>
<proteinExistence type="predicted"/>
<dbReference type="Proteomes" id="UP000094020">
    <property type="component" value="Chromosome 10"/>
</dbReference>
<reference evidence="2" key="2">
    <citation type="submission" date="2013-07" db="EMBL/GenBank/DDBJ databases">
        <authorList>
            <consortium name="The Broad Institute Genome Sequencing Platform"/>
            <person name="Cuomo C."/>
            <person name="Litvintseva A."/>
            <person name="Chen Y."/>
            <person name="Heitman J."/>
            <person name="Sun S."/>
            <person name="Springer D."/>
            <person name="Dromer F."/>
            <person name="Young S.K."/>
            <person name="Zeng Q."/>
            <person name="Gargeya S."/>
            <person name="Fitzgerald M."/>
            <person name="Abouelleil A."/>
            <person name="Alvarado L."/>
            <person name="Berlin A.M."/>
            <person name="Chapman S.B."/>
            <person name="Dewar J."/>
            <person name="Goldberg J."/>
            <person name="Griggs A."/>
            <person name="Gujja S."/>
            <person name="Hansen M."/>
            <person name="Howarth C."/>
            <person name="Imamovic A."/>
            <person name="Larimer J."/>
            <person name="McCowan C."/>
            <person name="Murphy C."/>
            <person name="Pearson M."/>
            <person name="Priest M."/>
            <person name="Roberts A."/>
            <person name="Saif S."/>
            <person name="Shea T."/>
            <person name="Sykes S."/>
            <person name="Wortman J."/>
            <person name="Nusbaum C."/>
            <person name="Birren B."/>
        </authorList>
    </citation>
    <scope>NUCLEOTIDE SEQUENCE</scope>
    <source>
        <strain evidence="2">CBS 10737</strain>
    </source>
</reference>
<evidence type="ECO:0000313" key="3">
    <source>
        <dbReference type="Proteomes" id="UP000094020"/>
    </source>
</evidence>
<reference evidence="2" key="4">
    <citation type="submission" date="2024-02" db="EMBL/GenBank/DDBJ databases">
        <title>Comparative genomics of Cryptococcus and Kwoniella reveals pathogenesis evolution and contrasting modes of karyotype evolution via chromosome fusion or intercentromeric recombination.</title>
        <authorList>
            <person name="Coelho M.A."/>
            <person name="David-Palma M."/>
            <person name="Shea T."/>
            <person name="Bowers K."/>
            <person name="McGinley-Smith S."/>
            <person name="Mohammad A.W."/>
            <person name="Gnirke A."/>
            <person name="Yurkov A.M."/>
            <person name="Nowrousian M."/>
            <person name="Sun S."/>
            <person name="Cuomo C.A."/>
            <person name="Heitman J."/>
        </authorList>
    </citation>
    <scope>NUCLEOTIDE SEQUENCE</scope>
    <source>
        <strain evidence="2">CBS 10737</strain>
    </source>
</reference>
<keyword evidence="3" id="KW-1185">Reference proteome</keyword>